<dbReference type="Pfam" id="PF13567">
    <property type="entry name" value="DUF4131"/>
    <property type="match status" value="1"/>
</dbReference>
<feature type="transmembrane region" description="Helical" evidence="6">
    <location>
        <begin position="6"/>
        <end position="25"/>
    </location>
</feature>
<feature type="domain" description="DUF4131" evidence="8">
    <location>
        <begin position="9"/>
        <end position="137"/>
    </location>
</feature>
<organism evidence="9 10">
    <name type="scientific">Wenyingzhuangia fucanilytica</name>
    <dbReference type="NCBI Taxonomy" id="1790137"/>
    <lineage>
        <taxon>Bacteria</taxon>
        <taxon>Pseudomonadati</taxon>
        <taxon>Bacteroidota</taxon>
        <taxon>Flavobacteriia</taxon>
        <taxon>Flavobacteriales</taxon>
        <taxon>Flavobacteriaceae</taxon>
        <taxon>Wenyingzhuangia</taxon>
    </lineage>
</organism>
<dbReference type="NCBIfam" id="TIGR00360">
    <property type="entry name" value="ComEC_N-term"/>
    <property type="match status" value="1"/>
</dbReference>
<accession>A0A1B1Y3Z8</accession>
<dbReference type="Proteomes" id="UP000092967">
    <property type="component" value="Chromosome"/>
</dbReference>
<evidence type="ECO:0000313" key="10">
    <source>
        <dbReference type="Proteomes" id="UP000092967"/>
    </source>
</evidence>
<reference evidence="9 10" key="1">
    <citation type="submission" date="2016-02" db="EMBL/GenBank/DDBJ databases">
        <authorList>
            <person name="Wen L."/>
            <person name="He K."/>
            <person name="Yang H."/>
        </authorList>
    </citation>
    <scope>NUCLEOTIDE SEQUENCE [LARGE SCALE GENOMIC DNA]</scope>
    <source>
        <strain evidence="9 10">CZ1127</strain>
    </source>
</reference>
<dbReference type="PANTHER" id="PTHR30619">
    <property type="entry name" value="DNA INTERNALIZATION/COMPETENCE PROTEIN COMEC/REC2"/>
    <property type="match status" value="1"/>
</dbReference>
<evidence type="ECO:0008006" key="11">
    <source>
        <dbReference type="Google" id="ProtNLM"/>
    </source>
</evidence>
<evidence type="ECO:0000256" key="4">
    <source>
        <dbReference type="ARBA" id="ARBA00022989"/>
    </source>
</evidence>
<keyword evidence="2" id="KW-1003">Cell membrane</keyword>
<dbReference type="InterPro" id="IPR004477">
    <property type="entry name" value="ComEC_N"/>
</dbReference>
<gene>
    <name evidence="9" type="ORF">AXE80_03870</name>
</gene>
<evidence type="ECO:0000256" key="6">
    <source>
        <dbReference type="SAM" id="Phobius"/>
    </source>
</evidence>
<keyword evidence="5 6" id="KW-0472">Membrane</keyword>
<dbReference type="InterPro" id="IPR052159">
    <property type="entry name" value="Competence_DNA_uptake"/>
</dbReference>
<dbReference type="EMBL" id="CP014224">
    <property type="protein sequence ID" value="ANW95467.1"/>
    <property type="molecule type" value="Genomic_DNA"/>
</dbReference>
<dbReference type="STRING" id="1790137.AXE80_03870"/>
<feature type="transmembrane region" description="Helical" evidence="6">
    <location>
        <begin position="458"/>
        <end position="474"/>
    </location>
</feature>
<keyword evidence="4 6" id="KW-1133">Transmembrane helix</keyword>
<feature type="domain" description="ComEC/Rec2-related protein" evidence="7">
    <location>
        <begin position="180"/>
        <end position="446"/>
    </location>
</feature>
<feature type="transmembrane region" description="Helical" evidence="6">
    <location>
        <begin position="428"/>
        <end position="446"/>
    </location>
</feature>
<dbReference type="KEGG" id="wfu:AXE80_03870"/>
<sequence length="622" mass="72487">MHKVVAHQIFFFLLLLFGASISWFSQEFQNDLRNKNHYTKFLNKQVLTKVTLVKRLTNTKVYERFYADVSLVNNTVTSGKVLVEIPLKSAVKSKLEIGDVLLCNTNFKSINLPLSPYDFDYKTYLARKHVYAKIKINHKVDKIGESNSWFIQLQKLRNSVNSILEKSSLSFNTIGLIKAMLLGDKNDVTEEVKTSFTNSGVVHIIAISGMHVGVLYLMLLYTFGFLKRFKHGDYIYVVIVVMCLWSFAIFSGLSSSVIRSVTMFSFLALTKLKTGNRLVLESVISSMLLLLVVDANYLFDVGFQLSYAAVISIVVFYPLFSKWIKVKYKFLQYFIDVLVVSIIAQLGVLPLSLYYFHQIPLQFLFANFFAVSLLFIVLYGGIFVLIKLFFSTNKSFLENVYDVFITYYLEVIYYFSSFSKWIIKDISISKAQVLFYYVFLFCAWYLVSDYSYKRIKRILFLIIICQLFFLFDGFKNKETPELLIYNQYNQDLITVRNQKKLMVFGKDSLSPKEMDLLKENQIKNKLKYFDCVADESFQFKNENFLIINKKQSYHLLKQKKLILIMANNPKINFERLVTALKPKQVIIASSNYKNNQFKWKSTCKKLQVPFYCVSELGAYKKY</sequence>
<name>A0A1B1Y3Z8_9FLAO</name>
<feature type="transmembrane region" description="Helical" evidence="6">
    <location>
        <begin position="333"/>
        <end position="356"/>
    </location>
</feature>
<evidence type="ECO:0000313" key="9">
    <source>
        <dbReference type="EMBL" id="ANW95467.1"/>
    </source>
</evidence>
<dbReference type="GO" id="GO:0005886">
    <property type="term" value="C:plasma membrane"/>
    <property type="evidence" value="ECO:0007669"/>
    <property type="project" value="UniProtKB-SubCell"/>
</dbReference>
<feature type="transmembrane region" description="Helical" evidence="6">
    <location>
        <begin position="234"/>
        <end position="258"/>
    </location>
</feature>
<dbReference type="InterPro" id="IPR025405">
    <property type="entry name" value="DUF4131"/>
</dbReference>
<evidence type="ECO:0000256" key="1">
    <source>
        <dbReference type="ARBA" id="ARBA00004651"/>
    </source>
</evidence>
<keyword evidence="3 6" id="KW-0812">Transmembrane</keyword>
<dbReference type="PANTHER" id="PTHR30619:SF1">
    <property type="entry name" value="RECOMBINATION PROTEIN 2"/>
    <property type="match status" value="1"/>
</dbReference>
<evidence type="ECO:0000259" key="8">
    <source>
        <dbReference type="Pfam" id="PF13567"/>
    </source>
</evidence>
<feature type="transmembrane region" description="Helical" evidence="6">
    <location>
        <begin position="201"/>
        <end position="222"/>
    </location>
</feature>
<feature type="transmembrane region" description="Helical" evidence="6">
    <location>
        <begin position="305"/>
        <end position="321"/>
    </location>
</feature>
<feature type="transmembrane region" description="Helical" evidence="6">
    <location>
        <begin position="368"/>
        <end position="390"/>
    </location>
</feature>
<evidence type="ECO:0000256" key="2">
    <source>
        <dbReference type="ARBA" id="ARBA00022475"/>
    </source>
</evidence>
<protein>
    <recommendedName>
        <fullName evidence="11">ComEC/Rec2-related protein domain-containing protein</fullName>
    </recommendedName>
</protein>
<feature type="transmembrane region" description="Helical" evidence="6">
    <location>
        <begin position="278"/>
        <end position="299"/>
    </location>
</feature>
<proteinExistence type="predicted"/>
<feature type="transmembrane region" description="Helical" evidence="6">
    <location>
        <begin position="399"/>
        <end position="416"/>
    </location>
</feature>
<comment type="subcellular location">
    <subcellularLocation>
        <location evidence="1">Cell membrane</location>
        <topology evidence="1">Multi-pass membrane protein</topology>
    </subcellularLocation>
</comment>
<dbReference type="AlphaFoldDB" id="A0A1B1Y3Z8"/>
<evidence type="ECO:0000256" key="5">
    <source>
        <dbReference type="ARBA" id="ARBA00023136"/>
    </source>
</evidence>
<keyword evidence="10" id="KW-1185">Reference proteome</keyword>
<evidence type="ECO:0000256" key="3">
    <source>
        <dbReference type="ARBA" id="ARBA00022692"/>
    </source>
</evidence>
<evidence type="ECO:0000259" key="7">
    <source>
        <dbReference type="Pfam" id="PF03772"/>
    </source>
</evidence>
<dbReference type="Pfam" id="PF03772">
    <property type="entry name" value="Competence"/>
    <property type="match status" value="1"/>
</dbReference>